<dbReference type="Gene3D" id="1.10.645.10">
    <property type="entry name" value="Cytochrome-c3 Hydrogenase, chain B"/>
    <property type="match status" value="1"/>
</dbReference>
<evidence type="ECO:0000256" key="4">
    <source>
        <dbReference type="ARBA" id="ARBA00022723"/>
    </source>
</evidence>
<dbReference type="Pfam" id="PF00374">
    <property type="entry name" value="NiFeSe_Hases"/>
    <property type="match status" value="2"/>
</dbReference>
<dbReference type="PANTHER" id="PTHR43600:SF2">
    <property type="entry name" value="F420-NON-REDUCING HYDROGENASE VHU SUBUNIT A"/>
    <property type="match status" value="1"/>
</dbReference>
<evidence type="ECO:0000256" key="6">
    <source>
        <dbReference type="PIRSR" id="PIRSR601501-1"/>
    </source>
</evidence>
<keyword evidence="5" id="KW-0560">Oxidoreductase</keyword>
<dbReference type="Proteomes" id="UP000189462">
    <property type="component" value="Unassembled WGS sequence"/>
</dbReference>
<dbReference type="STRING" id="108003.B1C78_06450"/>
<dbReference type="GO" id="GO:0016151">
    <property type="term" value="F:nickel cation binding"/>
    <property type="evidence" value="ECO:0007669"/>
    <property type="project" value="InterPro"/>
</dbReference>
<name>A0A1V3NKL7_9GAMM</name>
<dbReference type="AlphaFoldDB" id="A0A1V3NKL7"/>
<comment type="similarity">
    <text evidence="2">Belongs to the [NiFe]/[NiFeSe] hydrogenase large subunit family.</text>
</comment>
<feature type="binding site" evidence="6">
    <location>
        <position position="64"/>
    </location>
    <ligand>
        <name>Ni(2+)</name>
        <dbReference type="ChEBI" id="CHEBI:49786"/>
    </ligand>
</feature>
<comment type="caution">
    <text evidence="7">The sequence shown here is derived from an EMBL/GenBank/DDBJ whole genome shotgun (WGS) entry which is preliminary data.</text>
</comment>
<feature type="binding site" evidence="6">
    <location>
        <position position="372"/>
    </location>
    <ligand>
        <name>Mg(2+)</name>
        <dbReference type="ChEBI" id="CHEBI:18420"/>
    </ligand>
</feature>
<reference evidence="7 8" key="1">
    <citation type="submission" date="2017-02" db="EMBL/GenBank/DDBJ databases">
        <title>Genomic diversity within the haloalkaliphilic genus Thioalkalivibrio.</title>
        <authorList>
            <person name="Ahn A.-C."/>
            <person name="Meier-Kolthoff J."/>
            <person name="Overmars L."/>
            <person name="Richter M."/>
            <person name="Woyke T."/>
            <person name="Sorokin D.Y."/>
            <person name="Muyzer G."/>
        </authorList>
    </citation>
    <scope>NUCLEOTIDE SEQUENCE [LARGE SCALE GENOMIC DNA]</scope>
    <source>
        <strain evidence="7 8">ALJD</strain>
    </source>
</reference>
<organism evidence="7 8">
    <name type="scientific">Thioalkalivibrio denitrificans</name>
    <dbReference type="NCBI Taxonomy" id="108003"/>
    <lineage>
        <taxon>Bacteria</taxon>
        <taxon>Pseudomonadati</taxon>
        <taxon>Pseudomonadota</taxon>
        <taxon>Gammaproteobacteria</taxon>
        <taxon>Chromatiales</taxon>
        <taxon>Ectothiorhodospiraceae</taxon>
        <taxon>Thioalkalivibrio</taxon>
    </lineage>
</organism>
<dbReference type="InterPro" id="IPR018194">
    <property type="entry name" value="Ni-dep_hyd_lsu_Ni_BS"/>
</dbReference>
<dbReference type="InterPro" id="IPR001501">
    <property type="entry name" value="Ni-dep_hyd_lsu"/>
</dbReference>
<evidence type="ECO:0000256" key="1">
    <source>
        <dbReference type="ARBA" id="ARBA00001967"/>
    </source>
</evidence>
<evidence type="ECO:0000313" key="7">
    <source>
        <dbReference type="EMBL" id="OOG25601.1"/>
    </source>
</evidence>
<keyword evidence="4 6" id="KW-0479">Metal-binding</keyword>
<dbReference type="InterPro" id="IPR029014">
    <property type="entry name" value="NiFe-Hase_large"/>
</dbReference>
<gene>
    <name evidence="7" type="ORF">B1C78_06450</name>
</gene>
<keyword evidence="8" id="KW-1185">Reference proteome</keyword>
<keyword evidence="3 6" id="KW-0533">Nickel</keyword>
<accession>A0A1V3NKL7</accession>
<evidence type="ECO:0000313" key="8">
    <source>
        <dbReference type="Proteomes" id="UP000189462"/>
    </source>
</evidence>
<protein>
    <submittedName>
        <fullName evidence="7">Ni/Fe hydrogenase subunit alpha</fullName>
    </submittedName>
</protein>
<sequence>MSETRTIKVDYLARVEGEGALYVRTEGDRVEEVKLSIFEPPRFFEAFLLGRDFREAPDITARICGICPIAYQMGASHAMEDVCGVKVDGSLQTLRRLIYCGEWIESHVLHVFMLHLPDFLGYPDAITMARDQPDLVRNALRMKKIGNALMRLVGGREVHPVNLKVGGFYRTPTAEELAGVRADLAWGLEAACEAGEFLAGLDFPGFEMDYEFVALVHPDEYPITHGELGSTSGIRAPVNAYDRIFREDHVVHSTALQSRLTDTGRPAFLGPMARFALNRERLTPQASDLAQRSGLGDVCRNPFKSILVRTVEIAFAFEEALRLLDVYQRPDASAVEAAPRAGTGFGATEAPRGICYHRYTLDDEGIIRDAKIVAPTSVNQASIEADLHGFVQNHLDLPDDQLRHRCEQAIRNYDPCISCSTHFLDLTIERR</sequence>
<dbReference type="PROSITE" id="PS00508">
    <property type="entry name" value="NI_HGENASE_L_2"/>
    <property type="match status" value="1"/>
</dbReference>
<comment type="cofactor">
    <cofactor evidence="1 6">
        <name>Ni(2+)</name>
        <dbReference type="ChEBI" id="CHEBI:49786"/>
    </cofactor>
</comment>
<dbReference type="PANTHER" id="PTHR43600">
    <property type="entry name" value="COENZYME F420 HYDROGENASE, SUBUNIT ALPHA"/>
    <property type="match status" value="1"/>
</dbReference>
<dbReference type="RefSeq" id="WP_077278326.1">
    <property type="nucleotide sequence ID" value="NZ_MVBK01000036.1"/>
</dbReference>
<feature type="binding site" evidence="6">
    <location>
        <position position="416"/>
    </location>
    <ligand>
        <name>Ni(2+)</name>
        <dbReference type="ChEBI" id="CHEBI:49786"/>
    </ligand>
</feature>
<feature type="binding site" evidence="6">
    <location>
        <position position="422"/>
    </location>
    <ligand>
        <name>Mg(2+)</name>
        <dbReference type="ChEBI" id="CHEBI:18420"/>
    </ligand>
</feature>
<feature type="binding site" evidence="6">
    <location>
        <position position="67"/>
    </location>
    <ligand>
        <name>Ni(2+)</name>
        <dbReference type="ChEBI" id="CHEBI:49786"/>
    </ligand>
</feature>
<dbReference type="OrthoDB" id="9761717at2"/>
<evidence type="ECO:0000256" key="2">
    <source>
        <dbReference type="ARBA" id="ARBA00009292"/>
    </source>
</evidence>
<keyword evidence="6" id="KW-0460">Magnesium</keyword>
<evidence type="ECO:0000256" key="3">
    <source>
        <dbReference type="ARBA" id="ARBA00022596"/>
    </source>
</evidence>
<proteinExistence type="inferred from homology"/>
<feature type="binding site" evidence="6">
    <location>
        <position position="67"/>
    </location>
    <ligand>
        <name>Fe cation</name>
        <dbReference type="ChEBI" id="CHEBI:24875"/>
    </ligand>
</feature>
<comment type="cofactor">
    <cofactor evidence="6">
        <name>Fe cation</name>
        <dbReference type="ChEBI" id="CHEBI:24875"/>
    </cofactor>
</comment>
<evidence type="ECO:0000256" key="5">
    <source>
        <dbReference type="ARBA" id="ARBA00023002"/>
    </source>
</evidence>
<feature type="binding site" evidence="6">
    <location>
        <position position="419"/>
    </location>
    <ligand>
        <name>Fe cation</name>
        <dbReference type="ChEBI" id="CHEBI:24875"/>
    </ligand>
</feature>
<keyword evidence="6" id="KW-0408">Iron</keyword>
<feature type="binding site" evidence="6">
    <location>
        <position position="45"/>
    </location>
    <ligand>
        <name>Mg(2+)</name>
        <dbReference type="ChEBI" id="CHEBI:18420"/>
    </ligand>
</feature>
<dbReference type="SUPFAM" id="SSF56762">
    <property type="entry name" value="HydB/Nqo4-like"/>
    <property type="match status" value="1"/>
</dbReference>
<dbReference type="EMBL" id="MVBK01000036">
    <property type="protein sequence ID" value="OOG25601.1"/>
    <property type="molecule type" value="Genomic_DNA"/>
</dbReference>
<dbReference type="GO" id="GO:0008901">
    <property type="term" value="F:ferredoxin hydrogenase activity"/>
    <property type="evidence" value="ECO:0007669"/>
    <property type="project" value="InterPro"/>
</dbReference>